<keyword evidence="1" id="KW-0472">Membrane</keyword>
<evidence type="ECO:0000313" key="3">
    <source>
        <dbReference type="Proteomes" id="UP000528457"/>
    </source>
</evidence>
<dbReference type="InParanoid" id="A0A7X0MXE8"/>
<keyword evidence="1" id="KW-0812">Transmembrane</keyword>
<accession>A0A7X0MXE8</accession>
<gene>
    <name evidence="2" type="ORF">HNR48_003487</name>
</gene>
<feature type="transmembrane region" description="Helical" evidence="1">
    <location>
        <begin position="44"/>
        <end position="63"/>
    </location>
</feature>
<evidence type="ECO:0000256" key="1">
    <source>
        <dbReference type="SAM" id="Phobius"/>
    </source>
</evidence>
<keyword evidence="1" id="KW-1133">Transmembrane helix</keyword>
<dbReference type="AlphaFoldDB" id="A0A7X0MXE8"/>
<keyword evidence="3" id="KW-1185">Reference proteome</keyword>
<comment type="caution">
    <text evidence="2">The sequence shown here is derived from an EMBL/GenBank/DDBJ whole genome shotgun (WGS) entry which is preliminary data.</text>
</comment>
<dbReference type="EMBL" id="JACHHT010000003">
    <property type="protein sequence ID" value="MBB6523185.1"/>
    <property type="molecule type" value="Genomic_DNA"/>
</dbReference>
<sequence length="69" mass="7821">MDTRIAKLEASCEFAQRDIDDIKSGTEALRSEIRQVSKAQKKDFRILLAALTITTLILFGMITRGFGWM</sequence>
<name>A0A7X0MXE8_9GAMM</name>
<evidence type="ECO:0000313" key="2">
    <source>
        <dbReference type="EMBL" id="MBB6523185.1"/>
    </source>
</evidence>
<dbReference type="RefSeq" id="WP_166843710.1">
    <property type="nucleotide sequence ID" value="NZ_JAAONY010000003.1"/>
</dbReference>
<organism evidence="2 3">
    <name type="scientific">Pseudoteredinibacter isoporae</name>
    <dbReference type="NCBI Taxonomy" id="570281"/>
    <lineage>
        <taxon>Bacteria</taxon>
        <taxon>Pseudomonadati</taxon>
        <taxon>Pseudomonadota</taxon>
        <taxon>Gammaproteobacteria</taxon>
        <taxon>Cellvibrionales</taxon>
        <taxon>Cellvibrionaceae</taxon>
        <taxon>Pseudoteredinibacter</taxon>
    </lineage>
</organism>
<proteinExistence type="predicted"/>
<dbReference type="Proteomes" id="UP000528457">
    <property type="component" value="Unassembled WGS sequence"/>
</dbReference>
<reference evidence="2 3" key="1">
    <citation type="submission" date="2020-08" db="EMBL/GenBank/DDBJ databases">
        <title>Genomic Encyclopedia of Type Strains, Phase IV (KMG-IV): sequencing the most valuable type-strain genomes for metagenomic binning, comparative biology and taxonomic classification.</title>
        <authorList>
            <person name="Goeker M."/>
        </authorList>
    </citation>
    <scope>NUCLEOTIDE SEQUENCE [LARGE SCALE GENOMIC DNA]</scope>
    <source>
        <strain evidence="2 3">DSM 22368</strain>
    </source>
</reference>
<protein>
    <submittedName>
        <fullName evidence="2">Uncharacterized protein</fullName>
    </submittedName>
</protein>